<accession>A0A163ATX3</accession>
<evidence type="ECO:0000313" key="2">
    <source>
        <dbReference type="EMBL" id="KZM21386.1"/>
    </source>
</evidence>
<feature type="region of interest" description="Disordered" evidence="1">
    <location>
        <begin position="1"/>
        <end position="23"/>
    </location>
</feature>
<feature type="compositionally biased region" description="Basic and acidic residues" evidence="1">
    <location>
        <begin position="1"/>
        <end position="14"/>
    </location>
</feature>
<evidence type="ECO:0000256" key="1">
    <source>
        <dbReference type="SAM" id="MobiDB-lite"/>
    </source>
</evidence>
<keyword evidence="3" id="KW-1185">Reference proteome</keyword>
<sequence>MRKSHGPDKGDIDSGQKTSQPVSPALQILAGIPTTVLEHMINGTPFQAVGGGVDEDLHELYAPISAWMKCAKRKNCPGLYIRAIVDKGGNAPAPAQWEEEIRVLRTYVSSTTGLAARQLAAEVDNMQNTIKVSESDMKTVATKKSSYTSTTTGSYHYLDGSQDRVMKVLTFCKALEDRLADTPEDEMAKPLSWAHTLEYLPVCFLWHEDQARIAELLLTVITDSMFVTGGGLSICQAGIQTSSSLIPNKTEAEWNLNTSYCRKGRRGPARSFSRPDLHTRAELLNDKIIRDAMKGGGVHEHRFITGWQPVQKSNLAIVRRDPADHKLPVGIRGVVDRLHDTNKSEDQLAEGKTFVEVQAKDAKYIAACDRLRTVGLEAYHIVGVRFRPSRKRPLQSCIAGPIPQDSGRNKEAVADQGNYEEEDKGDNDEKGSEPEDNNRYSSRVSRQKNAWAKREFDRMFTGPE</sequence>
<dbReference type="Proteomes" id="UP000076837">
    <property type="component" value="Unassembled WGS sequence"/>
</dbReference>
<feature type="compositionally biased region" description="Basic and acidic residues" evidence="1">
    <location>
        <begin position="427"/>
        <end position="438"/>
    </location>
</feature>
<dbReference type="AlphaFoldDB" id="A0A163ATX3"/>
<proteinExistence type="predicted"/>
<feature type="compositionally biased region" description="Polar residues" evidence="1">
    <location>
        <begin position="439"/>
        <end position="448"/>
    </location>
</feature>
<protein>
    <submittedName>
        <fullName evidence="2">Uncharacterized protein</fullName>
    </submittedName>
</protein>
<evidence type="ECO:0000313" key="3">
    <source>
        <dbReference type="Proteomes" id="UP000076837"/>
    </source>
</evidence>
<comment type="caution">
    <text evidence="2">The sequence shown here is derived from an EMBL/GenBank/DDBJ whole genome shotgun (WGS) entry which is preliminary data.</text>
</comment>
<name>A0A163ATX3_DIDRA</name>
<dbReference type="EMBL" id="JYNV01000246">
    <property type="protein sequence ID" value="KZM21386.1"/>
    <property type="molecule type" value="Genomic_DNA"/>
</dbReference>
<feature type="region of interest" description="Disordered" evidence="1">
    <location>
        <begin position="393"/>
        <end position="464"/>
    </location>
</feature>
<reference evidence="2 3" key="1">
    <citation type="journal article" date="2016" name="Sci. Rep.">
        <title>Draft genome sequencing and secretome analysis of fungal phytopathogen Ascochyta rabiei provides insight into the necrotrophic effector repertoire.</title>
        <authorList>
            <person name="Verma S."/>
            <person name="Gazara R.K."/>
            <person name="Nizam S."/>
            <person name="Parween S."/>
            <person name="Chattopadhyay D."/>
            <person name="Verma P.K."/>
        </authorList>
    </citation>
    <scope>NUCLEOTIDE SEQUENCE [LARGE SCALE GENOMIC DNA]</scope>
    <source>
        <strain evidence="2 3">ArDII</strain>
    </source>
</reference>
<organism evidence="2 3">
    <name type="scientific">Didymella rabiei</name>
    <name type="common">Chickpea ascochyta blight fungus</name>
    <name type="synonym">Mycosphaerella rabiei</name>
    <dbReference type="NCBI Taxonomy" id="5454"/>
    <lineage>
        <taxon>Eukaryota</taxon>
        <taxon>Fungi</taxon>
        <taxon>Dikarya</taxon>
        <taxon>Ascomycota</taxon>
        <taxon>Pezizomycotina</taxon>
        <taxon>Dothideomycetes</taxon>
        <taxon>Pleosporomycetidae</taxon>
        <taxon>Pleosporales</taxon>
        <taxon>Pleosporineae</taxon>
        <taxon>Didymellaceae</taxon>
        <taxon>Ascochyta</taxon>
    </lineage>
</organism>
<gene>
    <name evidence="2" type="ORF">ST47_g7474</name>
</gene>